<dbReference type="GO" id="GO:0051536">
    <property type="term" value="F:iron-sulfur cluster binding"/>
    <property type="evidence" value="ECO:0007669"/>
    <property type="project" value="UniProtKB-KW"/>
</dbReference>
<keyword evidence="2" id="KW-0408">Iron</keyword>
<dbReference type="PRINTS" id="PR00419">
    <property type="entry name" value="ADXRDTASE"/>
</dbReference>
<dbReference type="SUPFAM" id="SSF54862">
    <property type="entry name" value="4Fe-4S ferredoxins"/>
    <property type="match status" value="1"/>
</dbReference>
<keyword evidence="1" id="KW-0479">Metal-binding</keyword>
<dbReference type="Pfam" id="PF07992">
    <property type="entry name" value="Pyr_redox_2"/>
    <property type="match status" value="1"/>
</dbReference>
<dbReference type="SUPFAM" id="SSF51971">
    <property type="entry name" value="Nucleotide-binding domain"/>
    <property type="match status" value="1"/>
</dbReference>
<evidence type="ECO:0000259" key="4">
    <source>
        <dbReference type="PROSITE" id="PS51379"/>
    </source>
</evidence>
<dbReference type="InterPro" id="IPR023753">
    <property type="entry name" value="FAD/NAD-binding_dom"/>
</dbReference>
<dbReference type="SUPFAM" id="SSF46548">
    <property type="entry name" value="alpha-helical ferredoxin"/>
    <property type="match status" value="1"/>
</dbReference>
<dbReference type="PANTHER" id="PTHR42783">
    <property type="entry name" value="GLUTAMATE SYNTHASE [NADPH] SMALL CHAIN"/>
    <property type="match status" value="1"/>
</dbReference>
<feature type="domain" description="4Fe-4S ferredoxin-type" evidence="4">
    <location>
        <begin position="38"/>
        <end position="68"/>
    </location>
</feature>
<name>A0A3P3XKM0_9SPIR</name>
<dbReference type="GO" id="GO:0046872">
    <property type="term" value="F:metal ion binding"/>
    <property type="evidence" value="ECO:0007669"/>
    <property type="project" value="UniProtKB-KW"/>
</dbReference>
<dbReference type="Pfam" id="PF14691">
    <property type="entry name" value="Fer4_20"/>
    <property type="match status" value="1"/>
</dbReference>
<dbReference type="AlphaFoldDB" id="A0A3P3XKM0"/>
<dbReference type="InterPro" id="IPR009051">
    <property type="entry name" value="Helical_ferredxn"/>
</dbReference>
<sequence length="759" mass="84602">MFNPGSILKPLTALRYLGEKPDTIKVPFVERPAADRYRGFHINDLDKCIGCGTCAEICDNDAIRMVPVEGKEAGVGRTQYRPAIDYGRCCWCALCVDVCTTGSLKMTREYIHISPDANSFFILPNEKSIHGESAPKEGWTADKQVNFLDLDRVPMKELSAEERGDSFIEIVKGFSKEEAIKEASRCVSCGLCTAVCPANMNIPEYIEAIWNDDIHEAGRQMYKTNPLSDVCGRICTHKCETACSIGNRGKPLSIRWLKRYAMDAIPQEQYLSLVDQNIVKKGGKKVAIVGSGPSGLSASYYLALMGYEVTVFEAYPKAGGMMRYGIPSYRLPDAVLDKDIGLIESLGVTIKTGTRVGKDVQFEDLHQQFDAVLIATGFHEGRSTKVPGTDHPMVFQAIDLLSRIRRGIEFPVEKEIVVIGGGNVAMDIARSLARLQKQKYGEVHLIVTSLETRDIMPADKEEIEEAEEEGIVFHPGRGPEEVLIEDSNIVGLKTSRCTRVFDEQKRFNPAFDKNDIEIYKGNMVVEAIGQGPNMSYLGDYATKLEYDGRRIKVTPYYQSSLGWLFVAGDIIKGPDVINGVAVGHKAAIGIDEYLAQTPDDHVTTIDDCIKIAREYEKQEIRQLDALLKNKDLQEAEFGEGAAALGLVLQELLDQHNRNLAQLLMLLGNENFRIHLRQELKRELRARDFSRYANLAPLPGTPGGAPFSEGDLVAFLALREQKGFELYNDIFYLSGHKEFEFIIESLREAQRKAVEKVEAL</sequence>
<dbReference type="PROSITE" id="PS00198">
    <property type="entry name" value="4FE4S_FER_1"/>
    <property type="match status" value="1"/>
</dbReference>
<evidence type="ECO:0000313" key="5">
    <source>
        <dbReference type="EMBL" id="SLM13717.1"/>
    </source>
</evidence>
<feature type="domain" description="4Fe-4S ferredoxin-type" evidence="4">
    <location>
        <begin position="176"/>
        <end position="208"/>
    </location>
</feature>
<dbReference type="Gene3D" id="3.30.70.20">
    <property type="match status" value="1"/>
</dbReference>
<feature type="domain" description="4Fe-4S ferredoxin-type" evidence="4">
    <location>
        <begin position="80"/>
        <end position="109"/>
    </location>
</feature>
<organism evidence="5">
    <name type="scientific">uncultured spirochete</name>
    <dbReference type="NCBI Taxonomy" id="156406"/>
    <lineage>
        <taxon>Bacteria</taxon>
        <taxon>Pseudomonadati</taxon>
        <taxon>Spirochaetota</taxon>
        <taxon>Spirochaetia</taxon>
        <taxon>Spirochaetales</taxon>
        <taxon>environmental samples</taxon>
    </lineage>
</organism>
<dbReference type="Gene3D" id="3.50.50.60">
    <property type="entry name" value="FAD/NAD(P)-binding domain"/>
    <property type="match status" value="2"/>
</dbReference>
<dbReference type="PROSITE" id="PS51379">
    <property type="entry name" value="4FE4S_FER_2"/>
    <property type="match status" value="3"/>
</dbReference>
<dbReference type="InterPro" id="IPR017896">
    <property type="entry name" value="4Fe4S_Fe-S-bd"/>
</dbReference>
<dbReference type="EMBL" id="FWDM01000022">
    <property type="protein sequence ID" value="SLM13717.1"/>
    <property type="molecule type" value="Genomic_DNA"/>
</dbReference>
<protein>
    <submittedName>
        <fullName evidence="5">4Fe-4S ferredoxin iron-sulfur binding domain protein (Modular protein)</fullName>
    </submittedName>
</protein>
<dbReference type="InterPro" id="IPR028261">
    <property type="entry name" value="DPD_II"/>
</dbReference>
<evidence type="ECO:0000256" key="3">
    <source>
        <dbReference type="ARBA" id="ARBA00023014"/>
    </source>
</evidence>
<gene>
    <name evidence="5" type="ORF">SPIROBIBN47_290176</name>
</gene>
<dbReference type="InterPro" id="IPR036188">
    <property type="entry name" value="FAD/NAD-bd_sf"/>
</dbReference>
<evidence type="ECO:0000256" key="2">
    <source>
        <dbReference type="ARBA" id="ARBA00023004"/>
    </source>
</evidence>
<dbReference type="CDD" id="cd10549">
    <property type="entry name" value="MtMvhB_like"/>
    <property type="match status" value="1"/>
</dbReference>
<proteinExistence type="predicted"/>
<reference evidence="5" key="1">
    <citation type="submission" date="2017-02" db="EMBL/GenBank/DDBJ databases">
        <authorList>
            <person name="Regsiter A."/>
            <person name="William W."/>
        </authorList>
    </citation>
    <scope>NUCLEOTIDE SEQUENCE</scope>
    <source>
        <strain evidence="5">Bib</strain>
    </source>
</reference>
<dbReference type="PANTHER" id="PTHR42783:SF3">
    <property type="entry name" value="GLUTAMATE SYNTHASE [NADPH] SMALL CHAIN-RELATED"/>
    <property type="match status" value="1"/>
</dbReference>
<dbReference type="InterPro" id="IPR017900">
    <property type="entry name" value="4Fe4S_Fe_S_CS"/>
</dbReference>
<keyword evidence="3" id="KW-0411">Iron-sulfur</keyword>
<dbReference type="Gene3D" id="1.10.1060.10">
    <property type="entry name" value="Alpha-helical ferredoxin"/>
    <property type="match status" value="1"/>
</dbReference>
<dbReference type="Pfam" id="PF12838">
    <property type="entry name" value="Fer4_7"/>
    <property type="match status" value="1"/>
</dbReference>
<evidence type="ECO:0000256" key="1">
    <source>
        <dbReference type="ARBA" id="ARBA00022723"/>
    </source>
</evidence>
<accession>A0A3P3XKM0</accession>
<dbReference type="GO" id="GO:0016491">
    <property type="term" value="F:oxidoreductase activity"/>
    <property type="evidence" value="ECO:0007669"/>
    <property type="project" value="InterPro"/>
</dbReference>